<reference evidence="3" key="1">
    <citation type="journal article" date="2011" name="MBio">
        <title>Novel metabolic attributes of the genus Cyanothece, comprising a group of unicellular nitrogen-fixing Cyanobacteria.</title>
        <authorList>
            <person name="Bandyopadhyay A."/>
            <person name="Elvitigala T."/>
            <person name="Welsh E."/>
            <person name="Stockel J."/>
            <person name="Liberton M."/>
            <person name="Min H."/>
            <person name="Sherman L.A."/>
            <person name="Pakrasi H.B."/>
        </authorList>
    </citation>
    <scope>NUCLEOTIDE SEQUENCE [LARGE SCALE GENOMIC DNA]</scope>
    <source>
        <strain evidence="3">PCC 7424</strain>
    </source>
</reference>
<sequence length="218" mass="24442">MRSKIMGKFNLLRQKFLVSRSRSYPFILLTLVTLLFCIWLGGVTQLPLAAKDVAVRSIPGQNLWQYASFPVENFQTYTSGFGYRFFGGSGQRQFHYGLDMAAPLGSYVRSWWSGRVVGLSDHTGCGTMISIQSGEWIHNYCHLMGTVETSPQGTYLIDREGGIILWLGQDVPVSARIGRVGMTGRTTGPHLHWEVKYANQYLDPALVLQEMARAQAKN</sequence>
<evidence type="ECO:0000313" key="3">
    <source>
        <dbReference type="Proteomes" id="UP000002384"/>
    </source>
</evidence>
<dbReference type="SUPFAM" id="SSF51261">
    <property type="entry name" value="Duplicated hybrid motif"/>
    <property type="match status" value="1"/>
</dbReference>
<gene>
    <name evidence="2" type="ordered locus">PCC7424_1651</name>
</gene>
<dbReference type="InterPro" id="IPR016047">
    <property type="entry name" value="M23ase_b-sheet_dom"/>
</dbReference>
<dbReference type="CDD" id="cd12797">
    <property type="entry name" value="M23_peptidase"/>
    <property type="match status" value="1"/>
</dbReference>
<dbReference type="PANTHER" id="PTHR21666">
    <property type="entry name" value="PEPTIDASE-RELATED"/>
    <property type="match status" value="1"/>
</dbReference>
<dbReference type="STRING" id="65393.PCC7424_1651"/>
<keyword evidence="3" id="KW-1185">Reference proteome</keyword>
<feature type="domain" description="M23ase beta-sheet core" evidence="1">
    <location>
        <begin position="93"/>
        <end position="145"/>
    </location>
</feature>
<proteinExistence type="predicted"/>
<name>B7KAX9_GLOC7</name>
<dbReference type="Pfam" id="PF01551">
    <property type="entry name" value="Peptidase_M23"/>
    <property type="match status" value="2"/>
</dbReference>
<organism evidence="2 3">
    <name type="scientific">Gloeothece citriformis (strain PCC 7424)</name>
    <name type="common">Cyanothece sp. (strain PCC 7424)</name>
    <dbReference type="NCBI Taxonomy" id="65393"/>
    <lineage>
        <taxon>Bacteria</taxon>
        <taxon>Bacillati</taxon>
        <taxon>Cyanobacteriota</taxon>
        <taxon>Cyanophyceae</taxon>
        <taxon>Oscillatoriophycideae</taxon>
        <taxon>Chroococcales</taxon>
        <taxon>Aphanothecaceae</taxon>
        <taxon>Gloeothece</taxon>
        <taxon>Gloeothece citriformis</taxon>
    </lineage>
</organism>
<protein>
    <submittedName>
        <fullName evidence="2">Peptidase M23</fullName>
    </submittedName>
</protein>
<accession>B7KAX9</accession>
<dbReference type="InterPro" id="IPR050570">
    <property type="entry name" value="Cell_wall_metabolism_enzyme"/>
</dbReference>
<feature type="domain" description="M23ase beta-sheet core" evidence="1">
    <location>
        <begin position="168"/>
        <end position="204"/>
    </location>
</feature>
<dbReference type="eggNOG" id="COG0739">
    <property type="taxonomic scope" value="Bacteria"/>
</dbReference>
<dbReference type="InterPro" id="IPR011055">
    <property type="entry name" value="Dup_hybrid_motif"/>
</dbReference>
<dbReference type="KEGG" id="cyc:PCC7424_1651"/>
<dbReference type="Gene3D" id="2.70.70.10">
    <property type="entry name" value="Glucose Permease (Domain IIA)"/>
    <property type="match status" value="1"/>
</dbReference>
<dbReference type="HOGENOM" id="CLU_107556_0_0_3"/>
<dbReference type="Proteomes" id="UP000002384">
    <property type="component" value="Chromosome"/>
</dbReference>
<dbReference type="PANTHER" id="PTHR21666:SF293">
    <property type="entry name" value="SLL1488 PROTEIN"/>
    <property type="match status" value="1"/>
</dbReference>
<evidence type="ECO:0000259" key="1">
    <source>
        <dbReference type="Pfam" id="PF01551"/>
    </source>
</evidence>
<dbReference type="EMBL" id="CP001291">
    <property type="protein sequence ID" value="ACK70089.1"/>
    <property type="molecule type" value="Genomic_DNA"/>
</dbReference>
<dbReference type="GO" id="GO:0004222">
    <property type="term" value="F:metalloendopeptidase activity"/>
    <property type="evidence" value="ECO:0007669"/>
    <property type="project" value="TreeGrafter"/>
</dbReference>
<dbReference type="AlphaFoldDB" id="B7KAX9"/>
<evidence type="ECO:0000313" key="2">
    <source>
        <dbReference type="EMBL" id="ACK70089.1"/>
    </source>
</evidence>